<organism evidence="2 3">
    <name type="scientific">Ponticoccus litoralis</name>
    <dbReference type="NCBI Taxonomy" id="422297"/>
    <lineage>
        <taxon>Bacteria</taxon>
        <taxon>Pseudomonadati</taxon>
        <taxon>Pseudomonadota</taxon>
        <taxon>Alphaproteobacteria</taxon>
        <taxon>Rhodobacterales</taxon>
        <taxon>Roseobacteraceae</taxon>
        <taxon>Ponticoccus</taxon>
    </lineage>
</organism>
<dbReference type="AlphaFoldDB" id="A0AAW9STZ5"/>
<dbReference type="InterPro" id="IPR028082">
    <property type="entry name" value="Peripla_BP_I"/>
</dbReference>
<evidence type="ECO:0000259" key="1">
    <source>
        <dbReference type="Pfam" id="PF13407"/>
    </source>
</evidence>
<dbReference type="Pfam" id="PF13407">
    <property type="entry name" value="Peripla_BP_4"/>
    <property type="match status" value="1"/>
</dbReference>
<keyword evidence="3" id="KW-1185">Reference proteome</keyword>
<evidence type="ECO:0000313" key="2">
    <source>
        <dbReference type="EMBL" id="MEN9062745.1"/>
    </source>
</evidence>
<protein>
    <submittedName>
        <fullName evidence="2">Substrate-binding domain-containing protein</fullName>
    </submittedName>
</protein>
<proteinExistence type="predicted"/>
<gene>
    <name evidence="2" type="ORF">ABFB10_18895</name>
</gene>
<name>A0AAW9STZ5_9RHOB</name>
<accession>A0AAW9STZ5</accession>
<dbReference type="RefSeq" id="WP_347167679.1">
    <property type="nucleotide sequence ID" value="NZ_JBDNCH010000002.1"/>
</dbReference>
<dbReference type="Proteomes" id="UP001428774">
    <property type="component" value="Unassembled WGS sequence"/>
</dbReference>
<dbReference type="Gene3D" id="3.40.50.2300">
    <property type="match status" value="2"/>
</dbReference>
<comment type="caution">
    <text evidence="2">The sequence shown here is derived from an EMBL/GenBank/DDBJ whole genome shotgun (WGS) entry which is preliminary data.</text>
</comment>
<dbReference type="InterPro" id="IPR025997">
    <property type="entry name" value="SBP_2_dom"/>
</dbReference>
<dbReference type="EMBL" id="JBDNCH010000002">
    <property type="protein sequence ID" value="MEN9062745.1"/>
    <property type="molecule type" value="Genomic_DNA"/>
</dbReference>
<reference evidence="2 3" key="1">
    <citation type="submission" date="2024-05" db="EMBL/GenBank/DDBJ databases">
        <title>Genome sequence of Ponticoccus litoralis KCCM 90028.</title>
        <authorList>
            <person name="Kim J.M."/>
            <person name="Lee J.K."/>
            <person name="Choi B.J."/>
            <person name="Bayburt H."/>
            <person name="Baek J.H."/>
            <person name="Jeon C.O."/>
        </authorList>
    </citation>
    <scope>NUCLEOTIDE SEQUENCE [LARGE SCALE GENOMIC DNA]</scope>
    <source>
        <strain evidence="2 3">KCCM 90028</strain>
    </source>
</reference>
<dbReference type="SUPFAM" id="SSF53822">
    <property type="entry name" value="Periplasmic binding protein-like I"/>
    <property type="match status" value="1"/>
</dbReference>
<evidence type="ECO:0000313" key="3">
    <source>
        <dbReference type="Proteomes" id="UP001428774"/>
    </source>
</evidence>
<sequence>MMYNSGMDVKGDISGINYFGSDEFVAGEAGGRYMAEQGAQKILCHIHTPGAVNHEARCGGVEKGGTEAGAEVVILRTPANLDGDITGLAEAIKSELVADQSFDAVISLSASSADASTNAVQQIGAGDRVMVGAFDLSEAALNRIRGGHPEDGHRPAALSARLSRHLDAGRAYRLRHRAGHRSGADRPRHRRCLEHRNRTGRGLCGRPLIR</sequence>
<feature type="domain" description="Periplasmic binding protein" evidence="1">
    <location>
        <begin position="13"/>
        <end position="147"/>
    </location>
</feature>